<sequence length="62" mass="7018">MQLICLTEKSIFDVSEEDWCDCATERAISDVSRESFVNAEENTDAGRVWRTHGITIYSCLDG</sequence>
<evidence type="ECO:0000313" key="1">
    <source>
        <dbReference type="EMBL" id="MDR6551943.1"/>
    </source>
</evidence>
<accession>A0ABU1NWT9</accession>
<evidence type="ECO:0000313" key="2">
    <source>
        <dbReference type="Proteomes" id="UP001267290"/>
    </source>
</evidence>
<name>A0ABU1NWT9_9BACL</name>
<proteinExistence type="predicted"/>
<reference evidence="1 2" key="1">
    <citation type="submission" date="2023-07" db="EMBL/GenBank/DDBJ databases">
        <title>Sorghum-associated microbial communities from plants grown in Nebraska, USA.</title>
        <authorList>
            <person name="Schachtman D."/>
        </authorList>
    </citation>
    <scope>NUCLEOTIDE SEQUENCE [LARGE SCALE GENOMIC DNA]</scope>
    <source>
        <strain evidence="1 2">CC258</strain>
    </source>
</reference>
<dbReference type="RefSeq" id="WP_310499494.1">
    <property type="nucleotide sequence ID" value="NZ_JAVDSB010000004.1"/>
</dbReference>
<protein>
    <submittedName>
        <fullName evidence="1">Uncharacterized protein</fullName>
    </submittedName>
</protein>
<dbReference type="Proteomes" id="UP001267290">
    <property type="component" value="Unassembled WGS sequence"/>
</dbReference>
<dbReference type="EMBL" id="JAVDSB010000004">
    <property type="protein sequence ID" value="MDR6551943.1"/>
    <property type="molecule type" value="Genomic_DNA"/>
</dbReference>
<comment type="caution">
    <text evidence="1">The sequence shown here is derived from an EMBL/GenBank/DDBJ whole genome shotgun (WGS) entry which is preliminary data.</text>
</comment>
<organism evidence="1 2">
    <name type="scientific">Paenibacillus qinlingensis</name>
    <dbReference type="NCBI Taxonomy" id="1837343"/>
    <lineage>
        <taxon>Bacteria</taxon>
        <taxon>Bacillati</taxon>
        <taxon>Bacillota</taxon>
        <taxon>Bacilli</taxon>
        <taxon>Bacillales</taxon>
        <taxon>Paenibacillaceae</taxon>
        <taxon>Paenibacillus</taxon>
    </lineage>
</organism>
<gene>
    <name evidence="1" type="ORF">J2736_003132</name>
</gene>
<keyword evidence="2" id="KW-1185">Reference proteome</keyword>